<name>A0AAW9Q294_9CYAN</name>
<dbReference type="Proteomes" id="UP001333818">
    <property type="component" value="Unassembled WGS sequence"/>
</dbReference>
<evidence type="ECO:0000256" key="1">
    <source>
        <dbReference type="SAM" id="Phobius"/>
    </source>
</evidence>
<dbReference type="EMBL" id="JAZBJZ010000039">
    <property type="protein sequence ID" value="MEE3717323.1"/>
    <property type="molecule type" value="Genomic_DNA"/>
</dbReference>
<organism evidence="2 3">
    <name type="scientific">Tumidithrix elongata BACA0141</name>
    <dbReference type="NCBI Taxonomy" id="2716417"/>
    <lineage>
        <taxon>Bacteria</taxon>
        <taxon>Bacillati</taxon>
        <taxon>Cyanobacteriota</taxon>
        <taxon>Cyanophyceae</taxon>
        <taxon>Pseudanabaenales</taxon>
        <taxon>Pseudanabaenaceae</taxon>
        <taxon>Tumidithrix</taxon>
        <taxon>Tumidithrix elongata</taxon>
    </lineage>
</organism>
<reference evidence="2" key="1">
    <citation type="submission" date="2024-01" db="EMBL/GenBank/DDBJ databases">
        <title>Bank of Algae and Cyanobacteria of the Azores (BACA) strain genomes.</title>
        <authorList>
            <person name="Luz R."/>
            <person name="Cordeiro R."/>
            <person name="Fonseca A."/>
            <person name="Goncalves V."/>
        </authorList>
    </citation>
    <scope>NUCLEOTIDE SEQUENCE</scope>
    <source>
        <strain evidence="2">BACA0141</strain>
    </source>
</reference>
<keyword evidence="1" id="KW-1133">Transmembrane helix</keyword>
<evidence type="ECO:0000313" key="3">
    <source>
        <dbReference type="Proteomes" id="UP001333818"/>
    </source>
</evidence>
<keyword evidence="1" id="KW-0472">Membrane</keyword>
<comment type="caution">
    <text evidence="2">The sequence shown here is derived from an EMBL/GenBank/DDBJ whole genome shotgun (WGS) entry which is preliminary data.</text>
</comment>
<dbReference type="RefSeq" id="WP_330483752.1">
    <property type="nucleotide sequence ID" value="NZ_JAZBJZ010000039.1"/>
</dbReference>
<sequence length="72" mass="7683">MRSPFTSQFALILKVMVLSAIASAAVKFGLPLLPAFSSIAAHDLPTSMMNGIAIAAITLPVAIYALILWLRR</sequence>
<keyword evidence="1" id="KW-0812">Transmembrane</keyword>
<dbReference type="AlphaFoldDB" id="A0AAW9Q294"/>
<protein>
    <submittedName>
        <fullName evidence="2">Uncharacterized protein</fullName>
    </submittedName>
</protein>
<feature type="transmembrane region" description="Helical" evidence="1">
    <location>
        <begin position="48"/>
        <end position="70"/>
    </location>
</feature>
<gene>
    <name evidence="2" type="ORF">V2H45_11235</name>
</gene>
<accession>A0AAW9Q294</accession>
<keyword evidence="3" id="KW-1185">Reference proteome</keyword>
<evidence type="ECO:0000313" key="2">
    <source>
        <dbReference type="EMBL" id="MEE3717323.1"/>
    </source>
</evidence>
<proteinExistence type="predicted"/>